<organism evidence="10 11">
    <name type="scientific">Tetraparma gracilis</name>
    <dbReference type="NCBI Taxonomy" id="2962635"/>
    <lineage>
        <taxon>Eukaryota</taxon>
        <taxon>Sar</taxon>
        <taxon>Stramenopiles</taxon>
        <taxon>Ochrophyta</taxon>
        <taxon>Bolidophyceae</taxon>
        <taxon>Parmales</taxon>
        <taxon>Triparmaceae</taxon>
        <taxon>Tetraparma</taxon>
    </lineage>
</organism>
<dbReference type="PANTHER" id="PTHR48041">
    <property type="entry name" value="ABC TRANSPORTER G FAMILY MEMBER 28"/>
    <property type="match status" value="1"/>
</dbReference>
<evidence type="ECO:0000256" key="4">
    <source>
        <dbReference type="ARBA" id="ARBA00022741"/>
    </source>
</evidence>
<evidence type="ECO:0000313" key="11">
    <source>
        <dbReference type="Proteomes" id="UP001165060"/>
    </source>
</evidence>
<dbReference type="Gene3D" id="3.40.50.300">
    <property type="entry name" value="P-loop containing nucleotide triphosphate hydrolases"/>
    <property type="match status" value="1"/>
</dbReference>
<keyword evidence="11" id="KW-1185">Reference proteome</keyword>
<dbReference type="InterPro" id="IPR003593">
    <property type="entry name" value="AAA+_ATPase"/>
</dbReference>
<feature type="transmembrane region" description="Helical" evidence="8">
    <location>
        <begin position="386"/>
        <end position="406"/>
    </location>
</feature>
<keyword evidence="7 8" id="KW-0472">Membrane</keyword>
<comment type="subcellular location">
    <subcellularLocation>
        <location evidence="1">Membrane</location>
        <topology evidence="1">Multi-pass membrane protein</topology>
    </subcellularLocation>
</comment>
<dbReference type="EMBL" id="BRYB01006556">
    <property type="protein sequence ID" value="GMI51606.1"/>
    <property type="molecule type" value="Genomic_DNA"/>
</dbReference>
<dbReference type="SUPFAM" id="SSF52540">
    <property type="entry name" value="P-loop containing nucleoside triphosphate hydrolases"/>
    <property type="match status" value="1"/>
</dbReference>
<evidence type="ECO:0000259" key="9">
    <source>
        <dbReference type="PROSITE" id="PS50893"/>
    </source>
</evidence>
<dbReference type="SMART" id="SM00382">
    <property type="entry name" value="AAA"/>
    <property type="match status" value="1"/>
</dbReference>
<evidence type="ECO:0000256" key="3">
    <source>
        <dbReference type="ARBA" id="ARBA00022692"/>
    </source>
</evidence>
<feature type="domain" description="ABC transporter" evidence="9">
    <location>
        <begin position="27"/>
        <end position="276"/>
    </location>
</feature>
<protein>
    <recommendedName>
        <fullName evidence="9">ABC transporter domain-containing protein</fullName>
    </recommendedName>
</protein>
<keyword evidence="6 8" id="KW-1133">Transmembrane helix</keyword>
<dbReference type="Pfam" id="PF01061">
    <property type="entry name" value="ABC2_membrane"/>
    <property type="match status" value="1"/>
</dbReference>
<accession>A0ABQ6N992</accession>
<evidence type="ECO:0000256" key="8">
    <source>
        <dbReference type="SAM" id="Phobius"/>
    </source>
</evidence>
<dbReference type="InterPro" id="IPR043926">
    <property type="entry name" value="ABCG_dom"/>
</dbReference>
<dbReference type="Pfam" id="PF19055">
    <property type="entry name" value="ABC2_membrane_7"/>
    <property type="match status" value="1"/>
</dbReference>
<feature type="transmembrane region" description="Helical" evidence="8">
    <location>
        <begin position="569"/>
        <end position="592"/>
    </location>
</feature>
<evidence type="ECO:0000256" key="7">
    <source>
        <dbReference type="ARBA" id="ARBA00023136"/>
    </source>
</evidence>
<dbReference type="Proteomes" id="UP001165060">
    <property type="component" value="Unassembled WGS sequence"/>
</dbReference>
<keyword evidence="5" id="KW-0067">ATP-binding</keyword>
<sequence length="599" mass="64751">MSIVVQVPQDDPEASLGTAEGPRAKTLSFFDLSMTVEQGKDQKPKPLLNNVWGSVEASSLTCIMGPSGAGKSSLLNVIAGRMQSTKTLKIDGTILVGGAKIDPVEFKRNIAYVMQDDAISPTSTVREALTFSASLRLGGGKSKDEIAEIVNKMIADLGLQSCADTFVGGELIKGISGGERKRTSIGVELITDPSLVFLDEPTSGLDSYSAYKIVELLKALSHQGRCTIMCTIHQPSSEIFLLFDNCIMLKSGFVSYGGPVSGMADKFSACGFPVPPNTNLADHAMWITQMESVNTLKDKGLIMACPEKAPSNPETLTDSSERTATTWTQFKWLLWREGQATKRDKAALIGRFGITIFLNTLFGIIFKGAGSKDDTVGSNFGDHFGAMTMVFISSMFGAAQPTLLAFPAQRPIFLREYSTGTYSIMPYVLSKIMFELPMALAQNVVQWAVVYNLIEFRANFILITLTSFALGVTSASVAALLGSAVADIKTATELLPLVLVPQLLFAGFFIRTDSIPEFIRWAQHLCSLKYAMNIAILVEFDDDMCDESDGNLALCRGMREANGVETNLVGFYIGVLVALFVAFRVGGALLLMSKAKTVF</sequence>
<evidence type="ECO:0000313" key="10">
    <source>
        <dbReference type="EMBL" id="GMI51606.1"/>
    </source>
</evidence>
<evidence type="ECO:0000256" key="1">
    <source>
        <dbReference type="ARBA" id="ARBA00004141"/>
    </source>
</evidence>
<comment type="caution">
    <text evidence="10">The sequence shown here is derived from an EMBL/GenBank/DDBJ whole genome shotgun (WGS) entry which is preliminary data.</text>
</comment>
<dbReference type="InterPro" id="IPR050352">
    <property type="entry name" value="ABCG_transporters"/>
</dbReference>
<evidence type="ECO:0000256" key="2">
    <source>
        <dbReference type="ARBA" id="ARBA00022448"/>
    </source>
</evidence>
<dbReference type="PANTHER" id="PTHR48041:SF139">
    <property type="entry name" value="PROTEIN SCARLET"/>
    <property type="match status" value="1"/>
</dbReference>
<dbReference type="InterPro" id="IPR003439">
    <property type="entry name" value="ABC_transporter-like_ATP-bd"/>
</dbReference>
<dbReference type="InterPro" id="IPR027417">
    <property type="entry name" value="P-loop_NTPase"/>
</dbReference>
<evidence type="ECO:0000256" key="5">
    <source>
        <dbReference type="ARBA" id="ARBA00022840"/>
    </source>
</evidence>
<keyword evidence="2" id="KW-0813">Transport</keyword>
<keyword evidence="4" id="KW-0547">Nucleotide-binding</keyword>
<feature type="transmembrane region" description="Helical" evidence="8">
    <location>
        <begin position="460"/>
        <end position="482"/>
    </location>
</feature>
<evidence type="ECO:0000256" key="6">
    <source>
        <dbReference type="ARBA" id="ARBA00022989"/>
    </source>
</evidence>
<dbReference type="Pfam" id="PF00005">
    <property type="entry name" value="ABC_tran"/>
    <property type="match status" value="1"/>
</dbReference>
<feature type="transmembrane region" description="Helical" evidence="8">
    <location>
        <begin position="346"/>
        <end position="366"/>
    </location>
</feature>
<dbReference type="PROSITE" id="PS50893">
    <property type="entry name" value="ABC_TRANSPORTER_2"/>
    <property type="match status" value="1"/>
</dbReference>
<dbReference type="InterPro" id="IPR013525">
    <property type="entry name" value="ABC2_TM"/>
</dbReference>
<feature type="transmembrane region" description="Helical" evidence="8">
    <location>
        <begin position="432"/>
        <end position="454"/>
    </location>
</feature>
<proteinExistence type="predicted"/>
<gene>
    <name evidence="10" type="ORF">TeGR_g9529</name>
</gene>
<name>A0ABQ6N992_9STRA</name>
<reference evidence="10 11" key="1">
    <citation type="journal article" date="2023" name="Commun. Biol.">
        <title>Genome analysis of Parmales, the sister group of diatoms, reveals the evolutionary specialization of diatoms from phago-mixotrophs to photoautotrophs.</title>
        <authorList>
            <person name="Ban H."/>
            <person name="Sato S."/>
            <person name="Yoshikawa S."/>
            <person name="Yamada K."/>
            <person name="Nakamura Y."/>
            <person name="Ichinomiya M."/>
            <person name="Sato N."/>
            <person name="Blanc-Mathieu R."/>
            <person name="Endo H."/>
            <person name="Kuwata A."/>
            <person name="Ogata H."/>
        </authorList>
    </citation>
    <scope>NUCLEOTIDE SEQUENCE [LARGE SCALE GENOMIC DNA]</scope>
</reference>
<keyword evidence="3 8" id="KW-0812">Transmembrane</keyword>